<evidence type="ECO:0000256" key="1">
    <source>
        <dbReference type="SAM" id="Phobius"/>
    </source>
</evidence>
<proteinExistence type="predicted"/>
<protein>
    <submittedName>
        <fullName evidence="2">Uncharacterized protein</fullName>
    </submittedName>
</protein>
<gene>
    <name evidence="2" type="ORF">SAMN05421839_1146</name>
</gene>
<evidence type="ECO:0000313" key="2">
    <source>
        <dbReference type="EMBL" id="SFP31531.1"/>
    </source>
</evidence>
<dbReference type="EMBL" id="FOXC01000014">
    <property type="protein sequence ID" value="SFP31531.1"/>
    <property type="molecule type" value="Genomic_DNA"/>
</dbReference>
<feature type="transmembrane region" description="Helical" evidence="1">
    <location>
        <begin position="76"/>
        <end position="98"/>
    </location>
</feature>
<dbReference type="Proteomes" id="UP000242243">
    <property type="component" value="Unassembled WGS sequence"/>
</dbReference>
<dbReference type="STRING" id="306540.SAMN05421839_1146"/>
<name>A0A1I5PDB7_9BACI</name>
<organism evidence="2 3">
    <name type="scientific">Halolactibacillus halophilus</name>
    <dbReference type="NCBI Taxonomy" id="306540"/>
    <lineage>
        <taxon>Bacteria</taxon>
        <taxon>Bacillati</taxon>
        <taxon>Bacillota</taxon>
        <taxon>Bacilli</taxon>
        <taxon>Bacillales</taxon>
        <taxon>Bacillaceae</taxon>
        <taxon>Halolactibacillus</taxon>
    </lineage>
</organism>
<keyword evidence="1" id="KW-1133">Transmembrane helix</keyword>
<dbReference type="AlphaFoldDB" id="A0A1I5PDB7"/>
<keyword evidence="1" id="KW-0472">Membrane</keyword>
<reference evidence="2 3" key="1">
    <citation type="submission" date="2016-10" db="EMBL/GenBank/DDBJ databases">
        <authorList>
            <person name="de Groot N.N."/>
        </authorList>
    </citation>
    <scope>NUCLEOTIDE SEQUENCE [LARGE SCALE GENOMIC DNA]</scope>
    <source>
        <strain evidence="2 3">DSM 17073</strain>
    </source>
</reference>
<evidence type="ECO:0000313" key="3">
    <source>
        <dbReference type="Proteomes" id="UP000242243"/>
    </source>
</evidence>
<sequence>METTFSLRRFLGGRLDLFSRGTFQQFTFLILFSISFTKMFSENILLYTLITLLITISNMGIESYSIVKKGPKPPEYIVFFMKISLPINIVILSLFFLFE</sequence>
<accession>A0A1I5PDB7</accession>
<keyword evidence="1" id="KW-0812">Transmembrane</keyword>
<feature type="transmembrane region" description="Helical" evidence="1">
    <location>
        <begin position="44"/>
        <end position="64"/>
    </location>
</feature>